<accession>A0A928VMN6</accession>
<feature type="region of interest" description="Disordered" evidence="1">
    <location>
        <begin position="26"/>
        <end position="93"/>
    </location>
</feature>
<organism evidence="3 4">
    <name type="scientific">Romeriopsis navalis LEGE 11480</name>
    <dbReference type="NCBI Taxonomy" id="2777977"/>
    <lineage>
        <taxon>Bacteria</taxon>
        <taxon>Bacillati</taxon>
        <taxon>Cyanobacteriota</taxon>
        <taxon>Cyanophyceae</taxon>
        <taxon>Leptolyngbyales</taxon>
        <taxon>Leptolyngbyaceae</taxon>
        <taxon>Romeriopsis</taxon>
        <taxon>Romeriopsis navalis</taxon>
    </lineage>
</organism>
<evidence type="ECO:0000313" key="3">
    <source>
        <dbReference type="EMBL" id="MBE9031423.1"/>
    </source>
</evidence>
<evidence type="ECO:0000256" key="2">
    <source>
        <dbReference type="SAM" id="SignalP"/>
    </source>
</evidence>
<sequence length="93" mass="9259">MKRFFALGVLLSSLLALVACSSTKEVPATFPNEVPLATPDSASGGQATPATPSKAPQGSSSGEPSSAPPEETPSEDSGSMPEDSSDSSSSDSN</sequence>
<dbReference type="PROSITE" id="PS51257">
    <property type="entry name" value="PROKAR_LIPOPROTEIN"/>
    <property type="match status" value="1"/>
</dbReference>
<dbReference type="RefSeq" id="WP_264326250.1">
    <property type="nucleotide sequence ID" value="NZ_JADEXQ010000063.1"/>
</dbReference>
<gene>
    <name evidence="3" type="ORF">IQ266_16945</name>
</gene>
<comment type="caution">
    <text evidence="3">The sequence shown here is derived from an EMBL/GenBank/DDBJ whole genome shotgun (WGS) entry which is preliminary data.</text>
</comment>
<keyword evidence="4" id="KW-1185">Reference proteome</keyword>
<feature type="compositionally biased region" description="Polar residues" evidence="1">
    <location>
        <begin position="40"/>
        <end position="58"/>
    </location>
</feature>
<dbReference type="Proteomes" id="UP000625316">
    <property type="component" value="Unassembled WGS sequence"/>
</dbReference>
<protein>
    <submittedName>
        <fullName evidence="3">Uncharacterized protein</fullName>
    </submittedName>
</protein>
<name>A0A928VMN6_9CYAN</name>
<reference evidence="3" key="1">
    <citation type="submission" date="2020-10" db="EMBL/GenBank/DDBJ databases">
        <authorList>
            <person name="Castelo-Branco R."/>
            <person name="Eusebio N."/>
            <person name="Adriana R."/>
            <person name="Vieira A."/>
            <person name="Brugerolle De Fraissinette N."/>
            <person name="Rezende De Castro R."/>
            <person name="Schneider M.P."/>
            <person name="Vasconcelos V."/>
            <person name="Leao P.N."/>
        </authorList>
    </citation>
    <scope>NUCLEOTIDE SEQUENCE</scope>
    <source>
        <strain evidence="3">LEGE 11480</strain>
    </source>
</reference>
<feature type="chain" id="PRO_5037058039" evidence="2">
    <location>
        <begin position="22"/>
        <end position="93"/>
    </location>
</feature>
<evidence type="ECO:0000313" key="4">
    <source>
        <dbReference type="Proteomes" id="UP000625316"/>
    </source>
</evidence>
<keyword evidence="2" id="KW-0732">Signal</keyword>
<proteinExistence type="predicted"/>
<feature type="signal peptide" evidence="2">
    <location>
        <begin position="1"/>
        <end position="21"/>
    </location>
</feature>
<dbReference type="AlphaFoldDB" id="A0A928VMN6"/>
<evidence type="ECO:0000256" key="1">
    <source>
        <dbReference type="SAM" id="MobiDB-lite"/>
    </source>
</evidence>
<feature type="compositionally biased region" description="Low complexity" evidence="1">
    <location>
        <begin position="72"/>
        <end position="93"/>
    </location>
</feature>
<dbReference type="EMBL" id="JADEXQ010000063">
    <property type="protein sequence ID" value="MBE9031423.1"/>
    <property type="molecule type" value="Genomic_DNA"/>
</dbReference>